<keyword evidence="3" id="KW-1185">Reference proteome</keyword>
<feature type="signal peptide" evidence="1">
    <location>
        <begin position="1"/>
        <end position="15"/>
    </location>
</feature>
<organism evidence="2 3">
    <name type="scientific">Ancylostoma caninum</name>
    <name type="common">Dog hookworm</name>
    <dbReference type="NCBI Taxonomy" id="29170"/>
    <lineage>
        <taxon>Eukaryota</taxon>
        <taxon>Metazoa</taxon>
        <taxon>Ecdysozoa</taxon>
        <taxon>Nematoda</taxon>
        <taxon>Chromadorea</taxon>
        <taxon>Rhabditida</taxon>
        <taxon>Rhabditina</taxon>
        <taxon>Rhabditomorpha</taxon>
        <taxon>Strongyloidea</taxon>
        <taxon>Ancylostomatidae</taxon>
        <taxon>Ancylostomatinae</taxon>
        <taxon>Ancylostoma</taxon>
    </lineage>
</organism>
<evidence type="ECO:0000313" key="3">
    <source>
        <dbReference type="Proteomes" id="UP000252519"/>
    </source>
</evidence>
<dbReference type="Proteomes" id="UP000252519">
    <property type="component" value="Unassembled WGS sequence"/>
</dbReference>
<gene>
    <name evidence="2" type="ORF">ANCCAN_18420</name>
</gene>
<accession>A0A368FUD4</accession>
<proteinExistence type="predicted"/>
<dbReference type="EMBL" id="JOJR01000632">
    <property type="protein sequence ID" value="RCN35702.1"/>
    <property type="molecule type" value="Genomic_DNA"/>
</dbReference>
<comment type="caution">
    <text evidence="2">The sequence shown here is derived from an EMBL/GenBank/DDBJ whole genome shotgun (WGS) entry which is preliminary data.</text>
</comment>
<sequence>MRLLVLLALLECVVGAPRQKRQAPIELINSPQALNTAPEHFPKHALFIPRGQEPDGFDPSKPIQGAFFISGDAQQFNLPPHFRLPQRQLRS</sequence>
<dbReference type="STRING" id="29170.A0A368FUD4"/>
<keyword evidence="1" id="KW-0732">Signal</keyword>
<protein>
    <submittedName>
        <fullName evidence="2">Uncharacterized protein</fullName>
    </submittedName>
</protein>
<dbReference type="AlphaFoldDB" id="A0A368FUD4"/>
<name>A0A368FUD4_ANCCA</name>
<reference evidence="2 3" key="1">
    <citation type="submission" date="2014-10" db="EMBL/GenBank/DDBJ databases">
        <title>Draft genome of the hookworm Ancylostoma caninum.</title>
        <authorList>
            <person name="Mitreva M."/>
        </authorList>
    </citation>
    <scope>NUCLEOTIDE SEQUENCE [LARGE SCALE GENOMIC DNA]</scope>
    <source>
        <strain evidence="2 3">Baltimore</strain>
    </source>
</reference>
<feature type="chain" id="PRO_5016628456" evidence="1">
    <location>
        <begin position="16"/>
        <end position="91"/>
    </location>
</feature>
<evidence type="ECO:0000256" key="1">
    <source>
        <dbReference type="SAM" id="SignalP"/>
    </source>
</evidence>
<evidence type="ECO:0000313" key="2">
    <source>
        <dbReference type="EMBL" id="RCN35702.1"/>
    </source>
</evidence>